<evidence type="ECO:0000256" key="1">
    <source>
        <dbReference type="SAM" id="MobiDB-lite"/>
    </source>
</evidence>
<reference evidence="3" key="1">
    <citation type="journal article" date="2022" name="bioRxiv">
        <title>Sequencing and chromosome-scale assembly of the giantPleurodeles waltlgenome.</title>
        <authorList>
            <person name="Brown T."/>
            <person name="Elewa A."/>
            <person name="Iarovenko S."/>
            <person name="Subramanian E."/>
            <person name="Araus A.J."/>
            <person name="Petzold A."/>
            <person name="Susuki M."/>
            <person name="Suzuki K.-i.T."/>
            <person name="Hayashi T."/>
            <person name="Toyoda A."/>
            <person name="Oliveira C."/>
            <person name="Osipova E."/>
            <person name="Leigh N.D."/>
            <person name="Simon A."/>
            <person name="Yun M.H."/>
        </authorList>
    </citation>
    <scope>NUCLEOTIDE SEQUENCE</scope>
    <source>
        <strain evidence="3">20211129_DDA</strain>
        <tissue evidence="3">Liver</tissue>
    </source>
</reference>
<proteinExistence type="predicted"/>
<evidence type="ECO:0000313" key="3">
    <source>
        <dbReference type="EMBL" id="KAJ1152201.1"/>
    </source>
</evidence>
<keyword evidence="4" id="KW-1185">Reference proteome</keyword>
<name>A0AAV7RKP8_PLEWA</name>
<feature type="compositionally biased region" description="Basic and acidic residues" evidence="1">
    <location>
        <begin position="20"/>
        <end position="30"/>
    </location>
</feature>
<sequence>MAVRLVARLLLPCLSLGEARLEEERPEPRRSVPPRPAQRGSEGELRPPMGSWAYKWCAVAFALYGAEKPPTDHSTQVDTLLCLGTKSARIPPGATAKYTPITSLGKKPQPPNVDSDAREVEES</sequence>
<keyword evidence="2" id="KW-0732">Signal</keyword>
<comment type="caution">
    <text evidence="3">The sequence shown here is derived from an EMBL/GenBank/DDBJ whole genome shotgun (WGS) entry which is preliminary data.</text>
</comment>
<protein>
    <submittedName>
        <fullName evidence="3">Uncharacterized protein</fullName>
    </submittedName>
</protein>
<dbReference type="EMBL" id="JANPWB010000009">
    <property type="protein sequence ID" value="KAJ1152201.1"/>
    <property type="molecule type" value="Genomic_DNA"/>
</dbReference>
<gene>
    <name evidence="3" type="ORF">NDU88_004978</name>
</gene>
<feature type="signal peptide" evidence="2">
    <location>
        <begin position="1"/>
        <end position="21"/>
    </location>
</feature>
<dbReference type="Proteomes" id="UP001066276">
    <property type="component" value="Chromosome 5"/>
</dbReference>
<dbReference type="AlphaFoldDB" id="A0AAV7RKP8"/>
<organism evidence="3 4">
    <name type="scientific">Pleurodeles waltl</name>
    <name type="common">Iberian ribbed newt</name>
    <dbReference type="NCBI Taxonomy" id="8319"/>
    <lineage>
        <taxon>Eukaryota</taxon>
        <taxon>Metazoa</taxon>
        <taxon>Chordata</taxon>
        <taxon>Craniata</taxon>
        <taxon>Vertebrata</taxon>
        <taxon>Euteleostomi</taxon>
        <taxon>Amphibia</taxon>
        <taxon>Batrachia</taxon>
        <taxon>Caudata</taxon>
        <taxon>Salamandroidea</taxon>
        <taxon>Salamandridae</taxon>
        <taxon>Pleurodelinae</taxon>
        <taxon>Pleurodeles</taxon>
    </lineage>
</organism>
<evidence type="ECO:0000256" key="2">
    <source>
        <dbReference type="SAM" id="SignalP"/>
    </source>
</evidence>
<accession>A0AAV7RKP8</accession>
<feature type="region of interest" description="Disordered" evidence="1">
    <location>
        <begin position="91"/>
        <end position="123"/>
    </location>
</feature>
<feature type="chain" id="PRO_5043742582" evidence="2">
    <location>
        <begin position="22"/>
        <end position="123"/>
    </location>
</feature>
<evidence type="ECO:0000313" key="4">
    <source>
        <dbReference type="Proteomes" id="UP001066276"/>
    </source>
</evidence>
<feature type="region of interest" description="Disordered" evidence="1">
    <location>
        <begin position="20"/>
        <end position="49"/>
    </location>
</feature>